<evidence type="ECO:0000313" key="3">
    <source>
        <dbReference type="Proteomes" id="UP000294933"/>
    </source>
</evidence>
<gene>
    <name evidence="2" type="ORF">BD410DRAFT_316715</name>
</gene>
<accession>A0A4Y7Q0F9</accession>
<dbReference type="VEuPathDB" id="FungiDB:BD410DRAFT_316715"/>
<sequence>MWQGKEASQKGGEKQERADRKREIIINHNSIFRTVRGCRDRSVAGGGSCVAFCKACGVRSTSPRVCQCLSANLSGYGIEHQHVAVGKLLMLLLGEPREESEADIPPLNEYSIFSPFSQCCTPQMGSAYGGVEPDSVEPVLRAGDQTCIWGVEVRVREGRQSKCQPWRRLGDGEVQLLKFCLDIVDGVRRLAVEGDGLAGESVDKHLHAVPSSWRNTCIALRRRNADKCRHGEALQWGRWGY</sequence>
<evidence type="ECO:0000313" key="2">
    <source>
        <dbReference type="EMBL" id="TDL21143.1"/>
    </source>
</evidence>
<reference evidence="2 3" key="1">
    <citation type="submission" date="2018-06" db="EMBL/GenBank/DDBJ databases">
        <title>A transcriptomic atlas of mushroom development highlights an independent origin of complex multicellularity.</title>
        <authorList>
            <consortium name="DOE Joint Genome Institute"/>
            <person name="Krizsan K."/>
            <person name="Almasi E."/>
            <person name="Merenyi Z."/>
            <person name="Sahu N."/>
            <person name="Viragh M."/>
            <person name="Koszo T."/>
            <person name="Mondo S."/>
            <person name="Kiss B."/>
            <person name="Balint B."/>
            <person name="Kues U."/>
            <person name="Barry K."/>
            <person name="Hegedus J.C."/>
            <person name="Henrissat B."/>
            <person name="Johnson J."/>
            <person name="Lipzen A."/>
            <person name="Ohm R."/>
            <person name="Nagy I."/>
            <person name="Pangilinan J."/>
            <person name="Yan J."/>
            <person name="Xiong Y."/>
            <person name="Grigoriev I.V."/>
            <person name="Hibbett D.S."/>
            <person name="Nagy L.G."/>
        </authorList>
    </citation>
    <scope>NUCLEOTIDE SEQUENCE [LARGE SCALE GENOMIC DNA]</scope>
    <source>
        <strain evidence="2 3">SZMC22713</strain>
    </source>
</reference>
<proteinExistence type="predicted"/>
<feature type="region of interest" description="Disordered" evidence="1">
    <location>
        <begin position="1"/>
        <end position="20"/>
    </location>
</feature>
<evidence type="ECO:0000256" key="1">
    <source>
        <dbReference type="SAM" id="MobiDB-lite"/>
    </source>
</evidence>
<dbReference type="EMBL" id="ML170183">
    <property type="protein sequence ID" value="TDL21143.1"/>
    <property type="molecule type" value="Genomic_DNA"/>
</dbReference>
<organism evidence="2 3">
    <name type="scientific">Rickenella mellea</name>
    <dbReference type="NCBI Taxonomy" id="50990"/>
    <lineage>
        <taxon>Eukaryota</taxon>
        <taxon>Fungi</taxon>
        <taxon>Dikarya</taxon>
        <taxon>Basidiomycota</taxon>
        <taxon>Agaricomycotina</taxon>
        <taxon>Agaricomycetes</taxon>
        <taxon>Hymenochaetales</taxon>
        <taxon>Rickenellaceae</taxon>
        <taxon>Rickenella</taxon>
    </lineage>
</organism>
<keyword evidence="3" id="KW-1185">Reference proteome</keyword>
<feature type="compositionally biased region" description="Basic and acidic residues" evidence="1">
    <location>
        <begin position="7"/>
        <end position="20"/>
    </location>
</feature>
<name>A0A4Y7Q0F9_9AGAM</name>
<dbReference type="AlphaFoldDB" id="A0A4Y7Q0F9"/>
<protein>
    <submittedName>
        <fullName evidence="2">Uncharacterized protein</fullName>
    </submittedName>
</protein>
<dbReference type="Proteomes" id="UP000294933">
    <property type="component" value="Unassembled WGS sequence"/>
</dbReference>